<feature type="transmembrane region" description="Helical" evidence="1">
    <location>
        <begin position="206"/>
        <end position="224"/>
    </location>
</feature>
<reference evidence="2" key="1">
    <citation type="journal article" date="2015" name="Nature">
        <title>Complex archaea that bridge the gap between prokaryotes and eukaryotes.</title>
        <authorList>
            <person name="Spang A."/>
            <person name="Saw J.H."/>
            <person name="Jorgensen S.L."/>
            <person name="Zaremba-Niedzwiedzka K."/>
            <person name="Martijn J."/>
            <person name="Lind A.E."/>
            <person name="van Eijk R."/>
            <person name="Schleper C."/>
            <person name="Guy L."/>
            <person name="Ettema T.J."/>
        </authorList>
    </citation>
    <scope>NUCLEOTIDE SEQUENCE</scope>
</reference>
<gene>
    <name evidence="2" type="ORF">LCGC14_3004780</name>
</gene>
<organism evidence="2">
    <name type="scientific">marine sediment metagenome</name>
    <dbReference type="NCBI Taxonomy" id="412755"/>
    <lineage>
        <taxon>unclassified sequences</taxon>
        <taxon>metagenomes</taxon>
        <taxon>ecological metagenomes</taxon>
    </lineage>
</organism>
<accession>A0A0F8X0I1</accession>
<evidence type="ECO:0000256" key="1">
    <source>
        <dbReference type="SAM" id="Phobius"/>
    </source>
</evidence>
<feature type="transmembrane region" description="Helical" evidence="1">
    <location>
        <begin position="154"/>
        <end position="172"/>
    </location>
</feature>
<proteinExistence type="predicted"/>
<dbReference type="AlphaFoldDB" id="A0A0F8X0I1"/>
<evidence type="ECO:0000313" key="2">
    <source>
        <dbReference type="EMBL" id="KKK62393.1"/>
    </source>
</evidence>
<feature type="transmembrane region" description="Helical" evidence="1">
    <location>
        <begin position="179"/>
        <end position="200"/>
    </location>
</feature>
<comment type="caution">
    <text evidence="2">The sequence shown here is derived from an EMBL/GenBank/DDBJ whole genome shotgun (WGS) entry which is preliminary data.</text>
</comment>
<keyword evidence="1" id="KW-1133">Transmembrane helix</keyword>
<protein>
    <submittedName>
        <fullName evidence="2">Uncharacterized protein</fullName>
    </submittedName>
</protein>
<sequence length="233" mass="25933">MEQKTFMKKGNIFLFLFLLSFFISLVSAQQPPSVQTNININTGLQIEFTQIQVFENSRDHIFNIHVFNISTGLKVGNDTTDCTFHLFDNTGFHVINQLEMPFDSEGIDWDLTITGLNFTRNGEYSSLVVCNTTLLGGFASVGFNVTPTGFGDLFDFYIIILLISAVLIIWGFMIKDPWVIIFGSFGLTFVGLYIMINGIVGIKDLVTTWAIALILLATAAYLSIRAAQEVING</sequence>
<keyword evidence="1" id="KW-0812">Transmembrane</keyword>
<dbReference type="EMBL" id="LAZR01062013">
    <property type="protein sequence ID" value="KKK62393.1"/>
    <property type="molecule type" value="Genomic_DNA"/>
</dbReference>
<keyword evidence="1" id="KW-0472">Membrane</keyword>
<name>A0A0F8X0I1_9ZZZZ</name>